<dbReference type="EMBL" id="ML004432">
    <property type="protein sequence ID" value="RKP32380.1"/>
    <property type="molecule type" value="Genomic_DNA"/>
</dbReference>
<evidence type="ECO:0000256" key="4">
    <source>
        <dbReference type="SAM" id="MobiDB-lite"/>
    </source>
</evidence>
<dbReference type="Proteomes" id="UP000268321">
    <property type="component" value="Unassembled WGS sequence"/>
</dbReference>
<dbReference type="GO" id="GO:0000812">
    <property type="term" value="C:Swr1 complex"/>
    <property type="evidence" value="ECO:0007669"/>
    <property type="project" value="TreeGrafter"/>
</dbReference>
<feature type="compositionally biased region" description="Basic and acidic residues" evidence="4">
    <location>
        <begin position="15"/>
        <end position="25"/>
    </location>
</feature>
<evidence type="ECO:0000259" key="5">
    <source>
        <dbReference type="PROSITE" id="PS51279"/>
    </source>
</evidence>
<comment type="similarity">
    <text evidence="1">Belongs to the SWC5 family.</text>
</comment>
<dbReference type="PANTHER" id="PTHR48407">
    <property type="entry name" value="CRANIOFACIAL DEVELOPMENT PROTEIN 1"/>
    <property type="match status" value="1"/>
</dbReference>
<feature type="domain" description="BCNT-C" evidence="5">
    <location>
        <begin position="229"/>
        <end position="306"/>
    </location>
</feature>
<reference evidence="7" key="1">
    <citation type="journal article" date="2018" name="Nat. Microbiol.">
        <title>Leveraging single-cell genomics to expand the fungal tree of life.</title>
        <authorList>
            <person name="Ahrendt S.R."/>
            <person name="Quandt C.A."/>
            <person name="Ciobanu D."/>
            <person name="Clum A."/>
            <person name="Salamov A."/>
            <person name="Andreopoulos B."/>
            <person name="Cheng J.F."/>
            <person name="Woyke T."/>
            <person name="Pelin A."/>
            <person name="Henrissat B."/>
            <person name="Reynolds N.K."/>
            <person name="Benny G.L."/>
            <person name="Smith M.E."/>
            <person name="James T.Y."/>
            <person name="Grigoriev I.V."/>
        </authorList>
    </citation>
    <scope>NUCLEOTIDE SEQUENCE [LARGE SCALE GENOMIC DNA]</scope>
    <source>
        <strain evidence="7">Baker2002</strain>
    </source>
</reference>
<organism evidence="6 7">
    <name type="scientific">Metschnikowia bicuspidata</name>
    <dbReference type="NCBI Taxonomy" id="27322"/>
    <lineage>
        <taxon>Eukaryota</taxon>
        <taxon>Fungi</taxon>
        <taxon>Dikarya</taxon>
        <taxon>Ascomycota</taxon>
        <taxon>Saccharomycotina</taxon>
        <taxon>Pichiomycetes</taxon>
        <taxon>Metschnikowiaceae</taxon>
        <taxon>Metschnikowia</taxon>
    </lineage>
</organism>
<name>A0A4P9ZJV9_9ASCO</name>
<feature type="compositionally biased region" description="Acidic residues" evidence="4">
    <location>
        <begin position="42"/>
        <end position="55"/>
    </location>
</feature>
<comment type="function">
    <text evidence="3">Component of the SWR1 complex which mediates the ATP-dependent exchange of histone H2A for the H2A variant HZT1 leading to transcriptional regulation of selected genes by chromatin remodeling. Involved in chromosome stability.</text>
</comment>
<dbReference type="InterPro" id="IPR027124">
    <property type="entry name" value="Swc5/CFDP1/2"/>
</dbReference>
<evidence type="ECO:0000256" key="3">
    <source>
        <dbReference type="ARBA" id="ARBA00025222"/>
    </source>
</evidence>
<dbReference type="AlphaFoldDB" id="A0A4P9ZJV9"/>
<proteinExistence type="inferred from homology"/>
<evidence type="ECO:0000256" key="2">
    <source>
        <dbReference type="ARBA" id="ARBA00019138"/>
    </source>
</evidence>
<dbReference type="OrthoDB" id="445677at2759"/>
<dbReference type="PANTHER" id="PTHR48407:SF1">
    <property type="entry name" value="CRANIOFACIAL DEVELOPMENT PROTEIN 1"/>
    <property type="match status" value="1"/>
</dbReference>
<evidence type="ECO:0000313" key="7">
    <source>
        <dbReference type="Proteomes" id="UP000268321"/>
    </source>
</evidence>
<feature type="region of interest" description="Disordered" evidence="4">
    <location>
        <begin position="1"/>
        <end position="86"/>
    </location>
</feature>
<evidence type="ECO:0000313" key="6">
    <source>
        <dbReference type="EMBL" id="RKP32380.1"/>
    </source>
</evidence>
<feature type="compositionally biased region" description="Basic and acidic residues" evidence="4">
    <location>
        <begin position="56"/>
        <end position="66"/>
    </location>
</feature>
<evidence type="ECO:0000256" key="1">
    <source>
        <dbReference type="ARBA" id="ARBA00010465"/>
    </source>
</evidence>
<feature type="compositionally biased region" description="Polar residues" evidence="4">
    <location>
        <begin position="1"/>
        <end position="10"/>
    </location>
</feature>
<keyword evidence="7" id="KW-1185">Reference proteome</keyword>
<dbReference type="InterPro" id="IPR011421">
    <property type="entry name" value="BCNT-C"/>
</dbReference>
<protein>
    <recommendedName>
        <fullName evidence="2">SWR1-complex protein 5</fullName>
    </recommendedName>
</protein>
<accession>A0A4P9ZJV9</accession>
<sequence>MTKSATQLQSAAVKDTPDIDVEKTDSSFCDLRTDNAQTNNDQSDDDYDEENEDDYDPTKAEEKKEEESSDDDKDVPDYSAVAGVSQVRTRGQLYSGGSSSASKHSGLVQDELRIDVAAVFSSLGSTDALEWCLLIPSSDKDGKQDFRQSKQEGLKIDEKDEQIRIVTTYTFAGKLVRELKLVSANSAEARAYLNSTSGLVAPKESHRGSVTVIREVQGTDEERPLRIKLKRSSLIDKFLARDKKNKLTTLEKSRLDWASFVDKKRIKDDLAQHNKGGYLEKQDFLNRVESKRDQQYQQAKELERKQQWQQQQKLTS</sequence>
<dbReference type="Pfam" id="PF07572">
    <property type="entry name" value="BCNT"/>
    <property type="match status" value="1"/>
</dbReference>
<dbReference type="PROSITE" id="PS51279">
    <property type="entry name" value="BCNT_C"/>
    <property type="match status" value="1"/>
</dbReference>
<gene>
    <name evidence="6" type="ORF">METBISCDRAFT_21647</name>
</gene>